<dbReference type="EMBL" id="LIAE01009038">
    <property type="protein sequence ID" value="PAV71426.1"/>
    <property type="molecule type" value="Genomic_DNA"/>
</dbReference>
<keyword evidence="3" id="KW-1185">Reference proteome</keyword>
<feature type="compositionally biased region" description="Basic and acidic residues" evidence="1">
    <location>
        <begin position="27"/>
        <end position="42"/>
    </location>
</feature>
<evidence type="ECO:0000313" key="2">
    <source>
        <dbReference type="EMBL" id="PAV71426.1"/>
    </source>
</evidence>
<reference evidence="2 3" key="1">
    <citation type="journal article" date="2017" name="Curr. Biol.">
        <title>Genome architecture and evolution of a unichromosomal asexual nematode.</title>
        <authorList>
            <person name="Fradin H."/>
            <person name="Zegar C."/>
            <person name="Gutwein M."/>
            <person name="Lucas J."/>
            <person name="Kovtun M."/>
            <person name="Corcoran D."/>
            <person name="Baugh L.R."/>
            <person name="Kiontke K."/>
            <person name="Gunsalus K."/>
            <person name="Fitch D.H."/>
            <person name="Piano F."/>
        </authorList>
    </citation>
    <scope>NUCLEOTIDE SEQUENCE [LARGE SCALE GENOMIC DNA]</scope>
    <source>
        <strain evidence="2">PF1309</strain>
    </source>
</reference>
<dbReference type="AlphaFoldDB" id="A0A2A2KBP2"/>
<name>A0A2A2KBP2_9BILA</name>
<accession>A0A2A2KBP2</accession>
<evidence type="ECO:0000313" key="3">
    <source>
        <dbReference type="Proteomes" id="UP000218231"/>
    </source>
</evidence>
<protein>
    <submittedName>
        <fullName evidence="2">Uncharacterized protein</fullName>
    </submittedName>
</protein>
<feature type="region of interest" description="Disordered" evidence="1">
    <location>
        <begin position="25"/>
        <end position="93"/>
    </location>
</feature>
<proteinExistence type="predicted"/>
<sequence>MEPEWLGTLSELGLKVEAYRVAVGSRRWKEGRMEERKKERNEGKKRKGEMLTNSGPGWSPNLPQKMKDERLAQHRIGSTVPDKRRKRKDEREK</sequence>
<organism evidence="2 3">
    <name type="scientific">Diploscapter pachys</name>
    <dbReference type="NCBI Taxonomy" id="2018661"/>
    <lineage>
        <taxon>Eukaryota</taxon>
        <taxon>Metazoa</taxon>
        <taxon>Ecdysozoa</taxon>
        <taxon>Nematoda</taxon>
        <taxon>Chromadorea</taxon>
        <taxon>Rhabditida</taxon>
        <taxon>Rhabditina</taxon>
        <taxon>Rhabditomorpha</taxon>
        <taxon>Rhabditoidea</taxon>
        <taxon>Rhabditidae</taxon>
        <taxon>Diploscapter</taxon>
    </lineage>
</organism>
<feature type="compositionally biased region" description="Basic residues" evidence="1">
    <location>
        <begin position="83"/>
        <end position="93"/>
    </location>
</feature>
<evidence type="ECO:0000256" key="1">
    <source>
        <dbReference type="SAM" id="MobiDB-lite"/>
    </source>
</evidence>
<dbReference type="Proteomes" id="UP000218231">
    <property type="component" value="Unassembled WGS sequence"/>
</dbReference>
<gene>
    <name evidence="2" type="ORF">WR25_13845</name>
</gene>
<comment type="caution">
    <text evidence="2">The sequence shown here is derived from an EMBL/GenBank/DDBJ whole genome shotgun (WGS) entry which is preliminary data.</text>
</comment>